<feature type="region of interest" description="Disordered" evidence="1">
    <location>
        <begin position="354"/>
        <end position="423"/>
    </location>
</feature>
<sequence>MSIKTEESVSVVVKREVSPSCHVDSDGDEVYTSLSDYCSSPMKTESTDMAPFAHASNTVSDVCCNAAKAGFRSDDMRSEEIKEPPPYVLCPACESKKGKKLYSHLFNMHGYTKAMIEQLKRSSAKVQCEICGSWHRSKGALRTHKGSFHRENLEIHKIQCPICEEEVQSHRLLARHAEVAHATYPGQYQVESLTFENREQYEYWRRQTEDINVLRWAANSVVKRGERKTTYYRCSRALPTPQYAVTSRPRSKKSTKYCTAFMQVTEHNETFDVLCCSDHAGHEEEPALLAFDQESESFIVSLLKEGLDVDQILEKVKSFCGENGQHRKLYHTTSWDIRNIAIRNNLQFGRRYSGPISNVGNERTSERPTSQDMIQRMDSEQERPNLQERMEVPLNGRETEQSPMITRRYSLRPKKPKVIKDFD</sequence>
<evidence type="ECO:0000259" key="2">
    <source>
        <dbReference type="PROSITE" id="PS00028"/>
    </source>
</evidence>
<dbReference type="EMBL" id="WIXE01018710">
    <property type="protein sequence ID" value="KAK5970695.1"/>
    <property type="molecule type" value="Genomic_DNA"/>
</dbReference>
<evidence type="ECO:0000313" key="3">
    <source>
        <dbReference type="EMBL" id="KAK5970695.1"/>
    </source>
</evidence>
<proteinExistence type="predicted"/>
<evidence type="ECO:0000256" key="1">
    <source>
        <dbReference type="SAM" id="MobiDB-lite"/>
    </source>
</evidence>
<dbReference type="PROSITE" id="PS00028">
    <property type="entry name" value="ZINC_FINGER_C2H2_1"/>
    <property type="match status" value="1"/>
</dbReference>
<feature type="compositionally biased region" description="Polar residues" evidence="1">
    <location>
        <begin position="355"/>
        <end position="373"/>
    </location>
</feature>
<keyword evidence="4" id="KW-1185">Reference proteome</keyword>
<reference evidence="3 4" key="1">
    <citation type="submission" date="2019-10" db="EMBL/GenBank/DDBJ databases">
        <title>Assembly and Annotation for the nematode Trichostrongylus colubriformis.</title>
        <authorList>
            <person name="Martin J."/>
        </authorList>
    </citation>
    <scope>NUCLEOTIDE SEQUENCE [LARGE SCALE GENOMIC DNA]</scope>
    <source>
        <strain evidence="3">G859</strain>
        <tissue evidence="3">Whole worm</tissue>
    </source>
</reference>
<feature type="domain" description="C2H2-type" evidence="2">
    <location>
        <begin position="160"/>
        <end position="181"/>
    </location>
</feature>
<protein>
    <recommendedName>
        <fullName evidence="2">C2H2-type domain-containing protein</fullName>
    </recommendedName>
</protein>
<feature type="compositionally biased region" description="Basic and acidic residues" evidence="1">
    <location>
        <begin position="375"/>
        <end position="391"/>
    </location>
</feature>
<evidence type="ECO:0000313" key="4">
    <source>
        <dbReference type="Proteomes" id="UP001331761"/>
    </source>
</evidence>
<dbReference type="InterPro" id="IPR013087">
    <property type="entry name" value="Znf_C2H2_type"/>
</dbReference>
<comment type="caution">
    <text evidence="3">The sequence shown here is derived from an EMBL/GenBank/DDBJ whole genome shotgun (WGS) entry which is preliminary data.</text>
</comment>
<dbReference type="PANTHER" id="PTHR33936:SF24">
    <property type="entry name" value="C2H2-TYPE DOMAIN-CONTAINING PROTEIN"/>
    <property type="match status" value="1"/>
</dbReference>
<name>A0AAN8F096_TRICO</name>
<accession>A0AAN8F096</accession>
<dbReference type="Proteomes" id="UP001331761">
    <property type="component" value="Unassembled WGS sequence"/>
</dbReference>
<dbReference type="Gene3D" id="3.30.160.60">
    <property type="entry name" value="Classic Zinc Finger"/>
    <property type="match status" value="1"/>
</dbReference>
<dbReference type="SMART" id="SM00355">
    <property type="entry name" value="ZnF_C2H2"/>
    <property type="match status" value="2"/>
</dbReference>
<gene>
    <name evidence="3" type="ORF">GCK32_013457</name>
</gene>
<dbReference type="AlphaFoldDB" id="A0AAN8F096"/>
<dbReference type="InterPro" id="IPR052797">
    <property type="entry name" value="RegFact_GeneExpr_CellDeath"/>
</dbReference>
<dbReference type="PANTHER" id="PTHR33936">
    <property type="entry name" value="PROTEIN CBG17840"/>
    <property type="match status" value="1"/>
</dbReference>
<organism evidence="3 4">
    <name type="scientific">Trichostrongylus colubriformis</name>
    <name type="common">Black scour worm</name>
    <dbReference type="NCBI Taxonomy" id="6319"/>
    <lineage>
        <taxon>Eukaryota</taxon>
        <taxon>Metazoa</taxon>
        <taxon>Ecdysozoa</taxon>
        <taxon>Nematoda</taxon>
        <taxon>Chromadorea</taxon>
        <taxon>Rhabditida</taxon>
        <taxon>Rhabditina</taxon>
        <taxon>Rhabditomorpha</taxon>
        <taxon>Strongyloidea</taxon>
        <taxon>Trichostrongylidae</taxon>
        <taxon>Trichostrongylus</taxon>
    </lineage>
</organism>